<evidence type="ECO:0000256" key="2">
    <source>
        <dbReference type="ARBA" id="ARBA00023055"/>
    </source>
</evidence>
<dbReference type="InterPro" id="IPR001849">
    <property type="entry name" value="PH_domain"/>
</dbReference>
<dbReference type="SMART" id="SM00233">
    <property type="entry name" value="PH"/>
    <property type="match status" value="1"/>
</dbReference>
<dbReference type="GO" id="GO:0005829">
    <property type="term" value="C:cytosol"/>
    <property type="evidence" value="ECO:0007669"/>
    <property type="project" value="TreeGrafter"/>
</dbReference>
<dbReference type="AlphaFoldDB" id="A0A6P8XBB3"/>
<dbReference type="PANTHER" id="PTHR10972:SF141">
    <property type="entry name" value="OXYSTEROL-BINDING PROTEIN"/>
    <property type="match status" value="1"/>
</dbReference>
<dbReference type="InterPro" id="IPR011993">
    <property type="entry name" value="PH-like_dom_sf"/>
</dbReference>
<dbReference type="Pfam" id="PF00169">
    <property type="entry name" value="PH"/>
    <property type="match status" value="1"/>
</dbReference>
<evidence type="ECO:0000313" key="6">
    <source>
        <dbReference type="RefSeq" id="XP_034108650.1"/>
    </source>
</evidence>
<dbReference type="PROSITE" id="PS50003">
    <property type="entry name" value="PH_DOMAIN"/>
    <property type="match status" value="1"/>
</dbReference>
<dbReference type="SUPFAM" id="SSF50729">
    <property type="entry name" value="PH domain-like"/>
    <property type="match status" value="1"/>
</dbReference>
<evidence type="ECO:0000256" key="3">
    <source>
        <dbReference type="ARBA" id="ARBA00023121"/>
    </source>
</evidence>
<organism evidence="5 6">
    <name type="scientific">Drosophila albomicans</name>
    <name type="common">Fruit fly</name>
    <dbReference type="NCBI Taxonomy" id="7291"/>
    <lineage>
        <taxon>Eukaryota</taxon>
        <taxon>Metazoa</taxon>
        <taxon>Ecdysozoa</taxon>
        <taxon>Arthropoda</taxon>
        <taxon>Hexapoda</taxon>
        <taxon>Insecta</taxon>
        <taxon>Pterygota</taxon>
        <taxon>Neoptera</taxon>
        <taxon>Endopterygota</taxon>
        <taxon>Diptera</taxon>
        <taxon>Brachycera</taxon>
        <taxon>Muscomorpha</taxon>
        <taxon>Ephydroidea</taxon>
        <taxon>Drosophilidae</taxon>
        <taxon>Drosophila</taxon>
    </lineage>
</organism>
<keyword evidence="5" id="KW-1185">Reference proteome</keyword>
<accession>A0A6P8XBB3</accession>
<reference evidence="6" key="1">
    <citation type="submission" date="2025-08" db="UniProtKB">
        <authorList>
            <consortium name="RefSeq"/>
        </authorList>
    </citation>
    <scope>IDENTIFICATION</scope>
    <source>
        <strain evidence="6">15112-1751.03</strain>
        <tissue evidence="6">Whole Adult</tissue>
    </source>
</reference>
<feature type="domain" description="PH" evidence="4">
    <location>
        <begin position="14"/>
        <end position="123"/>
    </location>
</feature>
<dbReference type="GO" id="GO:0006869">
    <property type="term" value="P:lipid transport"/>
    <property type="evidence" value="ECO:0007669"/>
    <property type="project" value="UniProtKB-KW"/>
</dbReference>
<sequence>MESNLNRMINQTLRHPLSGQLSKYTNVMKGWQYRWFTVDAKTGFLSYYLCDSSAVGDDIAPSPHVLANTPRGQVQLAGAVVYPSDEDSRTFSIACASGDTVKLRANDARARQEWVDGLRAVVESHTKAMDISNSSPLPARELLAASDAMVSARQALFLTEQCNASLARAIENIDCASFLPTDPDLLLLKAISTASTQCLHQCLGLLQRHQEINQPSAEITPTSIIPVTYQ</sequence>
<dbReference type="OrthoDB" id="48057at2759"/>
<gene>
    <name evidence="6" type="primary">LOC117570867</name>
</gene>
<keyword evidence="1" id="KW-0813">Transport</keyword>
<name>A0A6P8XBB3_DROAB</name>
<keyword evidence="2" id="KW-0445">Lipid transport</keyword>
<evidence type="ECO:0000256" key="1">
    <source>
        <dbReference type="ARBA" id="ARBA00022448"/>
    </source>
</evidence>
<dbReference type="PANTHER" id="PTHR10972">
    <property type="entry name" value="OXYSTEROL-BINDING PROTEIN-RELATED"/>
    <property type="match status" value="1"/>
</dbReference>
<evidence type="ECO:0000313" key="5">
    <source>
        <dbReference type="Proteomes" id="UP000515160"/>
    </source>
</evidence>
<evidence type="ECO:0000259" key="4">
    <source>
        <dbReference type="PROSITE" id="PS50003"/>
    </source>
</evidence>
<dbReference type="Gene3D" id="2.30.29.30">
    <property type="entry name" value="Pleckstrin-homology domain (PH domain)/Phosphotyrosine-binding domain (PTB)"/>
    <property type="match status" value="1"/>
</dbReference>
<dbReference type="Proteomes" id="UP000515160">
    <property type="component" value="Chromosome 3"/>
</dbReference>
<dbReference type="GO" id="GO:0032934">
    <property type="term" value="F:sterol binding"/>
    <property type="evidence" value="ECO:0007669"/>
    <property type="project" value="TreeGrafter"/>
</dbReference>
<keyword evidence="3" id="KW-0446">Lipid-binding</keyword>
<dbReference type="GO" id="GO:0016020">
    <property type="term" value="C:membrane"/>
    <property type="evidence" value="ECO:0007669"/>
    <property type="project" value="TreeGrafter"/>
</dbReference>
<protein>
    <submittedName>
        <fullName evidence="6">Oxysterol-binding protein-related protein 11</fullName>
    </submittedName>
</protein>
<dbReference type="CDD" id="cd13291">
    <property type="entry name" value="PH_ORP10_ORP11"/>
    <property type="match status" value="1"/>
</dbReference>
<proteinExistence type="predicted"/>
<dbReference type="GeneID" id="117570867"/>
<dbReference type="RefSeq" id="XP_034108650.1">
    <property type="nucleotide sequence ID" value="XM_034252759.2"/>
</dbReference>
<dbReference type="InterPro" id="IPR000648">
    <property type="entry name" value="Oxysterol-bd"/>
</dbReference>